<keyword evidence="7" id="KW-1185">Reference proteome</keyword>
<comment type="catalytic activity">
    <reaction evidence="4 5">
        <text>L-cysteine + L-glutamate + ATP = gamma-L-glutamyl-L-cysteine + ADP + phosphate + H(+)</text>
        <dbReference type="Rhea" id="RHEA:13285"/>
        <dbReference type="ChEBI" id="CHEBI:15378"/>
        <dbReference type="ChEBI" id="CHEBI:29985"/>
        <dbReference type="ChEBI" id="CHEBI:30616"/>
        <dbReference type="ChEBI" id="CHEBI:35235"/>
        <dbReference type="ChEBI" id="CHEBI:43474"/>
        <dbReference type="ChEBI" id="CHEBI:58173"/>
        <dbReference type="ChEBI" id="CHEBI:456216"/>
        <dbReference type="EC" id="6.3.2.2"/>
    </reaction>
</comment>
<name>A0A0B2A0T9_9MICO</name>
<dbReference type="STRING" id="1348253.LK09_15075"/>
<dbReference type="NCBIfam" id="NF010041">
    <property type="entry name" value="PRK13517.1-1"/>
    <property type="match status" value="1"/>
</dbReference>
<evidence type="ECO:0000256" key="1">
    <source>
        <dbReference type="ARBA" id="ARBA00022598"/>
    </source>
</evidence>
<dbReference type="GO" id="GO:0042398">
    <property type="term" value="P:modified amino acid biosynthetic process"/>
    <property type="evidence" value="ECO:0007669"/>
    <property type="project" value="InterPro"/>
</dbReference>
<dbReference type="NCBIfam" id="TIGR02050">
    <property type="entry name" value="gshA_cyan_rel"/>
    <property type="match status" value="1"/>
</dbReference>
<comment type="similarity">
    <text evidence="5">Belongs to the glutamate--cysteine ligase type 2 family. YbdK subfamily.</text>
</comment>
<dbReference type="Gene3D" id="3.30.590.20">
    <property type="match status" value="1"/>
</dbReference>
<accession>A0A0B2A0T9</accession>
<dbReference type="InterPro" id="IPR011793">
    <property type="entry name" value="YbdK"/>
</dbReference>
<evidence type="ECO:0000256" key="5">
    <source>
        <dbReference type="HAMAP-Rule" id="MF_01609"/>
    </source>
</evidence>
<evidence type="ECO:0000256" key="4">
    <source>
        <dbReference type="ARBA" id="ARBA00048819"/>
    </source>
</evidence>
<evidence type="ECO:0000256" key="2">
    <source>
        <dbReference type="ARBA" id="ARBA00022741"/>
    </source>
</evidence>
<dbReference type="GO" id="GO:0004357">
    <property type="term" value="F:glutamate-cysteine ligase activity"/>
    <property type="evidence" value="ECO:0007669"/>
    <property type="project" value="UniProtKB-EC"/>
</dbReference>
<sequence>MGVEEELLLIDDGTGIPVPVAPRLLASAPDHDLGSRVAAEFQQEMVEVQTLPRHSAHELLRDVIEGRAAVDALASRFKARAVALAISPLPITPHPTRNPRYDEMIERYGQVGRTTLVCGLHVHVSIESREEGVAVLDRIRTWLPTLLALSANSPFANGFDTGFASYRFNAWHQWQSAGPSEVFGSADAYDAFERELLATDVIMDAGMLYLDARLSHRNPTVEVRVADVCLDARDTVLIAALVRALADTASAEWRAGIPPAAFSAAAIRLAEWQAALTGVGGRLPKPDGSGSAAAYVVVETLLRHVEAALAANGDLASVEAGLRRVLVDGGGARQQRSAYARRASLTDVMFRSVDVTHRRTDLSPTLLPLG</sequence>
<dbReference type="HAMAP" id="MF_01609">
    <property type="entry name" value="Glu_cys_ligase_2"/>
    <property type="match status" value="1"/>
</dbReference>
<dbReference type="PANTHER" id="PTHR36510:SF1">
    <property type="entry name" value="GLUTAMATE--CYSTEINE LIGASE 2-RELATED"/>
    <property type="match status" value="1"/>
</dbReference>
<keyword evidence="1 5" id="KW-0436">Ligase</keyword>
<dbReference type="OrthoDB" id="9769628at2"/>
<dbReference type="EMBL" id="JTDK01000014">
    <property type="protein sequence ID" value="KHK96636.1"/>
    <property type="molecule type" value="Genomic_DNA"/>
</dbReference>
<keyword evidence="3 5" id="KW-0067">ATP-binding</keyword>
<evidence type="ECO:0000256" key="3">
    <source>
        <dbReference type="ARBA" id="ARBA00022840"/>
    </source>
</evidence>
<organism evidence="6 7">
    <name type="scientific">Microbacterium mangrovi</name>
    <dbReference type="NCBI Taxonomy" id="1348253"/>
    <lineage>
        <taxon>Bacteria</taxon>
        <taxon>Bacillati</taxon>
        <taxon>Actinomycetota</taxon>
        <taxon>Actinomycetes</taxon>
        <taxon>Micrococcales</taxon>
        <taxon>Microbacteriaceae</taxon>
        <taxon>Microbacterium</taxon>
    </lineage>
</organism>
<reference evidence="6 7" key="1">
    <citation type="submission" date="2014-11" db="EMBL/GenBank/DDBJ databases">
        <title>Genome sequence of Microbacterium mangrovi MUSC 115(T).</title>
        <authorList>
            <person name="Lee L.-H."/>
        </authorList>
    </citation>
    <scope>NUCLEOTIDE SEQUENCE [LARGE SCALE GENOMIC DNA]</scope>
    <source>
        <strain evidence="6 7">MUSC 115</strain>
    </source>
</reference>
<comment type="caution">
    <text evidence="6">The sequence shown here is derived from an EMBL/GenBank/DDBJ whole genome shotgun (WGS) entry which is preliminary data.</text>
</comment>
<gene>
    <name evidence="6" type="ORF">LK09_15075</name>
</gene>
<comment type="function">
    <text evidence="5">ATP-dependent carboxylate-amine ligase which exhibits weak glutamate--cysteine ligase activity.</text>
</comment>
<dbReference type="InterPro" id="IPR006336">
    <property type="entry name" value="GCS2"/>
</dbReference>
<dbReference type="GO" id="GO:0005524">
    <property type="term" value="F:ATP binding"/>
    <property type="evidence" value="ECO:0007669"/>
    <property type="project" value="UniProtKB-KW"/>
</dbReference>
<keyword evidence="2 5" id="KW-0547">Nucleotide-binding</keyword>
<proteinExistence type="inferred from homology"/>
<dbReference type="RefSeq" id="WP_039401149.1">
    <property type="nucleotide sequence ID" value="NZ_JTDK01000014.1"/>
</dbReference>
<protein>
    <recommendedName>
        <fullName evidence="5">Putative glutamate--cysteine ligase 2</fullName>
        <ecNumber evidence="5">6.3.2.2</ecNumber>
    </recommendedName>
    <alternativeName>
        <fullName evidence="5">Gamma-glutamylcysteine synthetase 2</fullName>
        <shortName evidence="5">GCS 2</shortName>
        <shortName evidence="5">Gamma-GCS 2</shortName>
    </alternativeName>
</protein>
<evidence type="ECO:0000313" key="7">
    <source>
        <dbReference type="Proteomes" id="UP000031030"/>
    </source>
</evidence>
<dbReference type="Pfam" id="PF04107">
    <property type="entry name" value="GCS2"/>
    <property type="match status" value="1"/>
</dbReference>
<dbReference type="EC" id="6.3.2.2" evidence="5"/>
<dbReference type="InterPro" id="IPR050141">
    <property type="entry name" value="GCL_type2/YbdK_subfam"/>
</dbReference>
<dbReference type="Proteomes" id="UP000031030">
    <property type="component" value="Unassembled WGS sequence"/>
</dbReference>
<dbReference type="PANTHER" id="PTHR36510">
    <property type="entry name" value="GLUTAMATE--CYSTEINE LIGASE 2-RELATED"/>
    <property type="match status" value="1"/>
</dbReference>
<evidence type="ECO:0000313" key="6">
    <source>
        <dbReference type="EMBL" id="KHK96636.1"/>
    </source>
</evidence>
<dbReference type="AlphaFoldDB" id="A0A0B2A0T9"/>
<dbReference type="InterPro" id="IPR014746">
    <property type="entry name" value="Gln_synth/guanido_kin_cat_dom"/>
</dbReference>
<dbReference type="SUPFAM" id="SSF55931">
    <property type="entry name" value="Glutamine synthetase/guanido kinase"/>
    <property type="match status" value="1"/>
</dbReference>